<dbReference type="Proteomes" id="UP000316008">
    <property type="component" value="Unassembled WGS sequence"/>
</dbReference>
<dbReference type="SUPFAM" id="SSF159888">
    <property type="entry name" value="YdhG-like"/>
    <property type="match status" value="1"/>
</dbReference>
<dbReference type="Gene3D" id="3.90.1150.200">
    <property type="match status" value="1"/>
</dbReference>
<dbReference type="OrthoDB" id="9800461at2"/>
<dbReference type="EMBL" id="VLPL01000007">
    <property type="protein sequence ID" value="TSJ41522.1"/>
    <property type="molecule type" value="Genomic_DNA"/>
</dbReference>
<keyword evidence="3" id="KW-1185">Reference proteome</keyword>
<dbReference type="RefSeq" id="WP_144333783.1">
    <property type="nucleotide sequence ID" value="NZ_VLPL01000007.1"/>
</dbReference>
<feature type="domain" description="YdhG-like" evidence="1">
    <location>
        <begin position="20"/>
        <end position="116"/>
    </location>
</feature>
<reference evidence="2 3" key="1">
    <citation type="submission" date="2019-07" db="EMBL/GenBank/DDBJ databases">
        <authorList>
            <person name="Huq M.A."/>
        </authorList>
    </citation>
    <scope>NUCLEOTIDE SEQUENCE [LARGE SCALE GENOMIC DNA]</scope>
    <source>
        <strain evidence="2 3">MAH-3</strain>
    </source>
</reference>
<dbReference type="Pfam" id="PF08818">
    <property type="entry name" value="DUF1801"/>
    <property type="match status" value="1"/>
</dbReference>
<gene>
    <name evidence="2" type="ORF">FO442_13740</name>
</gene>
<dbReference type="Pfam" id="PF13376">
    <property type="entry name" value="OmdA"/>
    <property type="match status" value="1"/>
</dbReference>
<accession>A0A556MNW3</accession>
<evidence type="ECO:0000313" key="3">
    <source>
        <dbReference type="Proteomes" id="UP000316008"/>
    </source>
</evidence>
<dbReference type="AlphaFoldDB" id="A0A556MNW3"/>
<name>A0A556MNW3_9FLAO</name>
<sequence length="204" mass="23699">MKPRDERITQYISKSADFAQPILRELREIVHDFCPDVEEAMKWSMPFFTYRGKILCNMASFKNHCSFGFWLQSEMHDPHGIFKRDKEGGMGSLGKIASSADLPKTEHLGAYILEAMTLIEQGTIPRELNPKIKKPVGEIPAELIVLLESEPKAKAVFESFPPSHQREYINWITEAKREETKQRRLQQTLENLLEGKSKDWKYMR</sequence>
<proteinExistence type="predicted"/>
<protein>
    <recommendedName>
        <fullName evidence="1">YdhG-like domain-containing protein</fullName>
    </recommendedName>
</protein>
<evidence type="ECO:0000313" key="2">
    <source>
        <dbReference type="EMBL" id="TSJ41522.1"/>
    </source>
</evidence>
<comment type="caution">
    <text evidence="2">The sequence shown here is derived from an EMBL/GenBank/DDBJ whole genome shotgun (WGS) entry which is preliminary data.</text>
</comment>
<dbReference type="InterPro" id="IPR014922">
    <property type="entry name" value="YdhG-like"/>
</dbReference>
<evidence type="ECO:0000259" key="1">
    <source>
        <dbReference type="Pfam" id="PF08818"/>
    </source>
</evidence>
<organism evidence="2 3">
    <name type="scientific">Fluviicola chungangensis</name>
    <dbReference type="NCBI Taxonomy" id="2597671"/>
    <lineage>
        <taxon>Bacteria</taxon>
        <taxon>Pseudomonadati</taxon>
        <taxon>Bacteroidota</taxon>
        <taxon>Flavobacteriia</taxon>
        <taxon>Flavobacteriales</taxon>
        <taxon>Crocinitomicaceae</taxon>
        <taxon>Fluviicola</taxon>
    </lineage>
</organism>